<dbReference type="STRING" id="470826.SAMN04488027_10227"/>
<accession>A0A1G7UEE4</accession>
<reference evidence="2 3" key="1">
    <citation type="submission" date="2016-10" db="EMBL/GenBank/DDBJ databases">
        <authorList>
            <person name="de Groot N.N."/>
        </authorList>
    </citation>
    <scope>NUCLEOTIDE SEQUENCE [LARGE SCALE GENOMIC DNA]</scope>
    <source>
        <strain evidence="2 3">DSM 19803</strain>
    </source>
</reference>
<dbReference type="Proteomes" id="UP000199296">
    <property type="component" value="Unassembled WGS sequence"/>
</dbReference>
<evidence type="ECO:0008006" key="4">
    <source>
        <dbReference type="Google" id="ProtNLM"/>
    </source>
</evidence>
<evidence type="ECO:0000313" key="2">
    <source>
        <dbReference type="EMBL" id="SDG45844.1"/>
    </source>
</evidence>
<dbReference type="OrthoDB" id="1122197at2"/>
<keyword evidence="3" id="KW-1185">Reference proteome</keyword>
<protein>
    <recommendedName>
        <fullName evidence="4">MlpB protein</fullName>
    </recommendedName>
</protein>
<evidence type="ECO:0000313" key="3">
    <source>
        <dbReference type="Proteomes" id="UP000199296"/>
    </source>
</evidence>
<feature type="signal peptide" evidence="1">
    <location>
        <begin position="1"/>
        <end position="23"/>
    </location>
</feature>
<organism evidence="2 3">
    <name type="scientific">Psychroflexus sediminis</name>
    <dbReference type="NCBI Taxonomy" id="470826"/>
    <lineage>
        <taxon>Bacteria</taxon>
        <taxon>Pseudomonadati</taxon>
        <taxon>Bacteroidota</taxon>
        <taxon>Flavobacteriia</taxon>
        <taxon>Flavobacteriales</taxon>
        <taxon>Flavobacteriaceae</taxon>
        <taxon>Psychroflexus</taxon>
    </lineage>
</organism>
<evidence type="ECO:0000256" key="1">
    <source>
        <dbReference type="SAM" id="SignalP"/>
    </source>
</evidence>
<dbReference type="AlphaFoldDB" id="A0A1G7UEE4"/>
<name>A0A1G7UEE4_9FLAO</name>
<proteinExistence type="predicted"/>
<gene>
    <name evidence="2" type="ORF">SAMN04488027_10227</name>
</gene>
<dbReference type="PROSITE" id="PS51257">
    <property type="entry name" value="PROKAR_LIPOPROTEIN"/>
    <property type="match status" value="1"/>
</dbReference>
<keyword evidence="1" id="KW-0732">Signal</keyword>
<dbReference type="RefSeq" id="WP_093364794.1">
    <property type="nucleotide sequence ID" value="NZ_FNCW01000002.1"/>
</dbReference>
<feature type="chain" id="PRO_5011781274" description="MlpB protein" evidence="1">
    <location>
        <begin position="24"/>
        <end position="138"/>
    </location>
</feature>
<sequence>MTLKTILTACTLLLFLVSCNSTSEKENKTTTSRLTEHTDPLKSLAIGDKVPNDKVCMVNDAYMGVEQIAVPVSGKTYYGCCDMCVDKLNSIDEARIAIDPYSGNPIDKSEAFIVLSNSQGSVTYFESESNYKAFTKRL</sequence>
<dbReference type="EMBL" id="FNCW01000002">
    <property type="protein sequence ID" value="SDG45844.1"/>
    <property type="molecule type" value="Genomic_DNA"/>
</dbReference>